<protein>
    <submittedName>
        <fullName evidence="1">TCF3 fusion partner</fullName>
    </submittedName>
</protein>
<proteinExistence type="predicted"/>
<reference evidence="1" key="3">
    <citation type="submission" date="2025-09" db="UniProtKB">
        <authorList>
            <consortium name="Ensembl"/>
        </authorList>
    </citation>
    <scope>IDENTIFICATION</scope>
</reference>
<evidence type="ECO:0000313" key="1">
    <source>
        <dbReference type="Ensembl" id="ENSOARP00020004407.2"/>
    </source>
</evidence>
<name>A0AC11AVY3_SHEEP</name>
<reference evidence="1" key="2">
    <citation type="submission" date="2025-08" db="UniProtKB">
        <authorList>
            <consortium name="Ensembl"/>
        </authorList>
    </citation>
    <scope>IDENTIFICATION</scope>
</reference>
<reference evidence="1" key="1">
    <citation type="submission" date="2020-11" db="EMBL/GenBank/DDBJ databases">
        <authorList>
            <person name="Davenport K.M."/>
            <person name="Bickhart D.M."/>
            <person name="Smith T.P.L."/>
            <person name="Murdoch B.M."/>
            <person name="Rosen B.D."/>
        </authorList>
    </citation>
    <scope>NUCLEOTIDE SEQUENCE [LARGE SCALE GENOMIC DNA]</scope>
    <source>
        <strain evidence="1">OAR_USU_Benz2616</strain>
    </source>
</reference>
<sequence length="199" mass="22279">MELEQREGTMAAVGFEEFSAPPGSELALPPLFGGHILESELETEVEFVSGGLGGSGLRERDEEEEAARGRRRRQRELNRRKYQALGRRCREIEQVNERVLNRLHQVQRITRRLQQERRCPRRGQVAAASVADSPKSSWHVLGGEVMRGRGSAQVLAYGNHLIRAQKRQKTKKLTGAGSREQEEKAGSSARALGPPPSYQ</sequence>
<dbReference type="Ensembl" id="ENSOART00020005350.2">
    <property type="protein sequence ID" value="ENSOARP00020004407.2"/>
    <property type="gene ID" value="ENSOARG00020003506.2"/>
</dbReference>
<gene>
    <name evidence="1" type="primary">TFPT</name>
</gene>
<accession>A0AC11AVY3</accession>
<organism evidence="1">
    <name type="scientific">Ovis aries</name>
    <name type="common">Sheep</name>
    <dbReference type="NCBI Taxonomy" id="9940"/>
    <lineage>
        <taxon>Eukaryota</taxon>
        <taxon>Metazoa</taxon>
        <taxon>Chordata</taxon>
        <taxon>Craniata</taxon>
        <taxon>Vertebrata</taxon>
        <taxon>Euteleostomi</taxon>
        <taxon>Mammalia</taxon>
        <taxon>Eutheria</taxon>
        <taxon>Laurasiatheria</taxon>
        <taxon>Artiodactyla</taxon>
        <taxon>Ruminantia</taxon>
        <taxon>Pecora</taxon>
        <taxon>Bovidae</taxon>
        <taxon>Caprinae</taxon>
        <taxon>Ovis</taxon>
    </lineage>
</organism>